<evidence type="ECO:0000313" key="4">
    <source>
        <dbReference type="Proteomes" id="UP000000263"/>
    </source>
</evidence>
<dbReference type="RefSeq" id="WP_012119225.1">
    <property type="nucleotide sequence ID" value="NC_009767.1"/>
</dbReference>
<dbReference type="Pfam" id="PF00072">
    <property type="entry name" value="Response_reg"/>
    <property type="match status" value="1"/>
</dbReference>
<accession>A7NH47</accession>
<reference evidence="3 4" key="1">
    <citation type="submission" date="2007-08" db="EMBL/GenBank/DDBJ databases">
        <title>Complete sequence of Roseiflexus castenholzii DSM 13941.</title>
        <authorList>
            <consortium name="US DOE Joint Genome Institute"/>
            <person name="Copeland A."/>
            <person name="Lucas S."/>
            <person name="Lapidus A."/>
            <person name="Barry K."/>
            <person name="Glavina del Rio T."/>
            <person name="Dalin E."/>
            <person name="Tice H."/>
            <person name="Pitluck S."/>
            <person name="Thompson L.S."/>
            <person name="Brettin T."/>
            <person name="Bruce D."/>
            <person name="Detter J.C."/>
            <person name="Han C."/>
            <person name="Tapia R."/>
            <person name="Schmutz J."/>
            <person name="Larimer F."/>
            <person name="Land M."/>
            <person name="Hauser L."/>
            <person name="Kyrpides N."/>
            <person name="Mikhailova N."/>
            <person name="Bryant D.A."/>
            <person name="Hanada S."/>
            <person name="Tsukatani Y."/>
            <person name="Richardson P."/>
        </authorList>
    </citation>
    <scope>NUCLEOTIDE SEQUENCE [LARGE SCALE GENOMIC DNA]</scope>
    <source>
        <strain evidence="4">DSM 13941 / HLO8</strain>
    </source>
</reference>
<protein>
    <submittedName>
        <fullName evidence="3">Response regulator receiver protein</fullName>
    </submittedName>
</protein>
<sequence>MDDSTQSALILTVDVNKRNLALLTQVLHQAGYRTLSAATIAALDQALEEPISLALIDVSGFGADIWQRCQRFHERAIPLLVISARQSAALQQASIAYGARGVLVKPVIIRELLGLIRSLLQ</sequence>
<dbReference type="SMART" id="SM00448">
    <property type="entry name" value="REC"/>
    <property type="match status" value="1"/>
</dbReference>
<keyword evidence="1" id="KW-0597">Phosphoprotein</keyword>
<dbReference type="STRING" id="383372.Rcas_0670"/>
<dbReference type="Gene3D" id="3.40.50.2300">
    <property type="match status" value="1"/>
</dbReference>
<proteinExistence type="predicted"/>
<dbReference type="GO" id="GO:0000160">
    <property type="term" value="P:phosphorelay signal transduction system"/>
    <property type="evidence" value="ECO:0007669"/>
    <property type="project" value="InterPro"/>
</dbReference>
<feature type="modified residue" description="4-aspartylphosphate" evidence="1">
    <location>
        <position position="57"/>
    </location>
</feature>
<dbReference type="InterPro" id="IPR001789">
    <property type="entry name" value="Sig_transdc_resp-reg_receiver"/>
</dbReference>
<gene>
    <name evidence="3" type="ordered locus">Rcas_0670</name>
</gene>
<dbReference type="HOGENOM" id="CLU_000445_69_18_0"/>
<dbReference type="KEGG" id="rca:Rcas_0670"/>
<evidence type="ECO:0000313" key="3">
    <source>
        <dbReference type="EMBL" id="ABU56794.1"/>
    </source>
</evidence>
<dbReference type="AlphaFoldDB" id="A7NH47"/>
<dbReference type="Proteomes" id="UP000000263">
    <property type="component" value="Chromosome"/>
</dbReference>
<feature type="domain" description="Response regulatory" evidence="2">
    <location>
        <begin position="9"/>
        <end position="120"/>
    </location>
</feature>
<name>A7NH47_ROSCS</name>
<organism evidence="3 4">
    <name type="scientific">Roseiflexus castenholzii (strain DSM 13941 / HLO8)</name>
    <dbReference type="NCBI Taxonomy" id="383372"/>
    <lineage>
        <taxon>Bacteria</taxon>
        <taxon>Bacillati</taxon>
        <taxon>Chloroflexota</taxon>
        <taxon>Chloroflexia</taxon>
        <taxon>Chloroflexales</taxon>
        <taxon>Roseiflexineae</taxon>
        <taxon>Roseiflexaceae</taxon>
        <taxon>Roseiflexus</taxon>
    </lineage>
</organism>
<keyword evidence="4" id="KW-1185">Reference proteome</keyword>
<dbReference type="InterPro" id="IPR011006">
    <property type="entry name" value="CheY-like_superfamily"/>
</dbReference>
<dbReference type="EMBL" id="CP000804">
    <property type="protein sequence ID" value="ABU56794.1"/>
    <property type="molecule type" value="Genomic_DNA"/>
</dbReference>
<dbReference type="SUPFAM" id="SSF52172">
    <property type="entry name" value="CheY-like"/>
    <property type="match status" value="1"/>
</dbReference>
<evidence type="ECO:0000259" key="2">
    <source>
        <dbReference type="PROSITE" id="PS50110"/>
    </source>
</evidence>
<dbReference type="OrthoDB" id="6088308at2"/>
<dbReference type="eggNOG" id="COG0745">
    <property type="taxonomic scope" value="Bacteria"/>
</dbReference>
<evidence type="ECO:0000256" key="1">
    <source>
        <dbReference type="PROSITE-ProRule" id="PRU00169"/>
    </source>
</evidence>
<dbReference type="PROSITE" id="PS50110">
    <property type="entry name" value="RESPONSE_REGULATORY"/>
    <property type="match status" value="1"/>
</dbReference>